<feature type="domain" description="HTH cro/C1-type" evidence="1">
    <location>
        <begin position="132"/>
        <end position="186"/>
    </location>
</feature>
<dbReference type="SUPFAM" id="SSF47413">
    <property type="entry name" value="lambda repressor-like DNA-binding domains"/>
    <property type="match status" value="1"/>
</dbReference>
<dbReference type="InterPro" id="IPR010982">
    <property type="entry name" value="Lambda_DNA-bd_dom_sf"/>
</dbReference>
<dbReference type="PROSITE" id="PS50943">
    <property type="entry name" value="HTH_CROC1"/>
    <property type="match status" value="1"/>
</dbReference>
<name>A0ABQ2UJ02_9PSEU</name>
<dbReference type="RefSeq" id="WP_189254762.1">
    <property type="nucleotide sequence ID" value="NZ_BMRE01000013.1"/>
</dbReference>
<sequence length="242" mass="27777">MKILDKRPADPRLSWNRRGGVVLTALLGRVDREVTFTRLVELTKLTVEDVRRQVVRFTKIKLLSRRTDLDEFPAKDYFTLSESNVVRARSLLQLIDDAELRDLVEERGLDIDVAYGRFLERQPYPVALGKALRDVRKDLGWSLVDVEALVPASMATLSNYERGITLPTLIMVAELALRYGVDAVDLIVYATCHSKPDKRVQRLRIADPTFRAVLTHQFATHDQHEFARPKIRRRQQSITKAS</sequence>
<dbReference type="Pfam" id="PF13560">
    <property type="entry name" value="HTH_31"/>
    <property type="match status" value="1"/>
</dbReference>
<comment type="caution">
    <text evidence="2">The sequence shown here is derived from an EMBL/GenBank/DDBJ whole genome shotgun (WGS) entry which is preliminary data.</text>
</comment>
<dbReference type="Proteomes" id="UP000649573">
    <property type="component" value="Unassembled WGS sequence"/>
</dbReference>
<dbReference type="Gene3D" id="1.10.260.40">
    <property type="entry name" value="lambda repressor-like DNA-binding domains"/>
    <property type="match status" value="1"/>
</dbReference>
<organism evidence="2 3">
    <name type="scientific">Lentzea flava</name>
    <dbReference type="NCBI Taxonomy" id="103732"/>
    <lineage>
        <taxon>Bacteria</taxon>
        <taxon>Bacillati</taxon>
        <taxon>Actinomycetota</taxon>
        <taxon>Actinomycetes</taxon>
        <taxon>Pseudonocardiales</taxon>
        <taxon>Pseudonocardiaceae</taxon>
        <taxon>Lentzea</taxon>
    </lineage>
</organism>
<proteinExistence type="predicted"/>
<dbReference type="EMBL" id="BMRE01000013">
    <property type="protein sequence ID" value="GGU39817.1"/>
    <property type="molecule type" value="Genomic_DNA"/>
</dbReference>
<accession>A0ABQ2UJ02</accession>
<evidence type="ECO:0000259" key="1">
    <source>
        <dbReference type="PROSITE" id="PS50943"/>
    </source>
</evidence>
<reference evidence="3" key="1">
    <citation type="journal article" date="2019" name="Int. J. Syst. Evol. Microbiol.">
        <title>The Global Catalogue of Microorganisms (GCM) 10K type strain sequencing project: providing services to taxonomists for standard genome sequencing and annotation.</title>
        <authorList>
            <consortium name="The Broad Institute Genomics Platform"/>
            <consortium name="The Broad Institute Genome Sequencing Center for Infectious Disease"/>
            <person name="Wu L."/>
            <person name="Ma J."/>
        </authorList>
    </citation>
    <scope>NUCLEOTIDE SEQUENCE [LARGE SCALE GENOMIC DNA]</scope>
    <source>
        <strain evidence="3">JCM 3296</strain>
    </source>
</reference>
<dbReference type="CDD" id="cd00093">
    <property type="entry name" value="HTH_XRE"/>
    <property type="match status" value="1"/>
</dbReference>
<dbReference type="InterPro" id="IPR001387">
    <property type="entry name" value="Cro/C1-type_HTH"/>
</dbReference>
<dbReference type="SMART" id="SM00530">
    <property type="entry name" value="HTH_XRE"/>
    <property type="match status" value="1"/>
</dbReference>
<evidence type="ECO:0000313" key="3">
    <source>
        <dbReference type="Proteomes" id="UP000649573"/>
    </source>
</evidence>
<evidence type="ECO:0000313" key="2">
    <source>
        <dbReference type="EMBL" id="GGU39817.1"/>
    </source>
</evidence>
<protein>
    <recommendedName>
        <fullName evidence="1">HTH cro/C1-type domain-containing protein</fullName>
    </recommendedName>
</protein>
<keyword evidence="3" id="KW-1185">Reference proteome</keyword>
<gene>
    <name evidence="2" type="ORF">GCM10010178_35220</name>
</gene>